<feature type="domain" description="Beta-retroviral matrix protein" evidence="1">
    <location>
        <begin position="9"/>
        <end position="89"/>
    </location>
</feature>
<sequence length="239" mass="27310">MGNSMTKEQQMNLEVLQRILKIQNQSVSTLSLVTFLVWVQKNVLDFPKTGTFDWGMWDKIGTKLRDAATGTDTAAARHLPVWHQVSEAVTQIRKEAKPDPSKHPERPFALPLPPSCNCAVESSDSREGMASRSKEVILPLCSVMVRPQLEYCTQFWAPQFKRDRELLERVQRRATKMIKGLVHLPYEERLRELVLFNLEKIRLKGDLINAYKHLKVGLKENEARLSSGTNWSIGSSIQI</sequence>
<dbReference type="EMBL" id="KZ528096">
    <property type="protein sequence ID" value="PKU27369.1"/>
    <property type="molecule type" value="Genomic_DNA"/>
</dbReference>
<evidence type="ECO:0000313" key="3">
    <source>
        <dbReference type="Proteomes" id="UP000233556"/>
    </source>
</evidence>
<dbReference type="SUPFAM" id="SSF47836">
    <property type="entry name" value="Retroviral matrix proteins"/>
    <property type="match status" value="1"/>
</dbReference>
<reference evidence="3" key="1">
    <citation type="submission" date="2017-11" db="EMBL/GenBank/DDBJ databases">
        <authorList>
            <person name="Lima N.C."/>
            <person name="Parody-Merino A.M."/>
            <person name="Battley P.F."/>
            <person name="Fidler A.E."/>
            <person name="Prosdocimi F."/>
        </authorList>
    </citation>
    <scope>NUCLEOTIDE SEQUENCE [LARGE SCALE GENOMIC DNA]</scope>
</reference>
<keyword evidence="3" id="KW-1185">Reference proteome</keyword>
<dbReference type="Pfam" id="PF02337">
    <property type="entry name" value="Gag_p10"/>
    <property type="match status" value="1"/>
</dbReference>
<dbReference type="GO" id="GO:0005198">
    <property type="term" value="F:structural molecule activity"/>
    <property type="evidence" value="ECO:0007669"/>
    <property type="project" value="InterPro"/>
</dbReference>
<organism evidence="2 3">
    <name type="scientific">Limosa lapponica baueri</name>
    <dbReference type="NCBI Taxonomy" id="1758121"/>
    <lineage>
        <taxon>Eukaryota</taxon>
        <taxon>Metazoa</taxon>
        <taxon>Chordata</taxon>
        <taxon>Craniata</taxon>
        <taxon>Vertebrata</taxon>
        <taxon>Euteleostomi</taxon>
        <taxon>Archelosauria</taxon>
        <taxon>Archosauria</taxon>
        <taxon>Dinosauria</taxon>
        <taxon>Saurischia</taxon>
        <taxon>Theropoda</taxon>
        <taxon>Coelurosauria</taxon>
        <taxon>Aves</taxon>
        <taxon>Neognathae</taxon>
        <taxon>Neoaves</taxon>
        <taxon>Charadriiformes</taxon>
        <taxon>Scolopacidae</taxon>
        <taxon>Limosa</taxon>
    </lineage>
</organism>
<gene>
    <name evidence="2" type="ORF">llap_22327</name>
</gene>
<name>A0A2I0T0P1_LIMLA</name>
<dbReference type="InterPro" id="IPR010999">
    <property type="entry name" value="Retrovr_matrix"/>
</dbReference>
<dbReference type="PANTHER" id="PTHR33332">
    <property type="entry name" value="REVERSE TRANSCRIPTASE DOMAIN-CONTAINING PROTEIN"/>
    <property type="match status" value="1"/>
</dbReference>
<proteinExistence type="predicted"/>
<evidence type="ECO:0000259" key="1">
    <source>
        <dbReference type="Pfam" id="PF02337"/>
    </source>
</evidence>
<protein>
    <recommendedName>
        <fullName evidence="1">Beta-retroviral matrix protein domain-containing protein</fullName>
    </recommendedName>
</protein>
<accession>A0A2I0T0P1</accession>
<dbReference type="Gene3D" id="1.10.150.490">
    <property type="entry name" value="Retroviral GAG p10 protein"/>
    <property type="match status" value="1"/>
</dbReference>
<dbReference type="Proteomes" id="UP000233556">
    <property type="component" value="Unassembled WGS sequence"/>
</dbReference>
<reference evidence="3" key="2">
    <citation type="submission" date="2017-12" db="EMBL/GenBank/DDBJ databases">
        <title>Genome sequence of the Bar-tailed Godwit (Limosa lapponica baueri).</title>
        <authorList>
            <person name="Lima N.C.B."/>
            <person name="Parody-Merino A.M."/>
            <person name="Battley P.F."/>
            <person name="Fidler A.E."/>
            <person name="Prosdocimi F."/>
        </authorList>
    </citation>
    <scope>NUCLEOTIDE SEQUENCE [LARGE SCALE GENOMIC DNA]</scope>
</reference>
<dbReference type="OrthoDB" id="3824970at2759"/>
<dbReference type="AlphaFoldDB" id="A0A2I0T0P1"/>
<dbReference type="InterPro" id="IPR038124">
    <property type="entry name" value="B_retro_matrix_sf"/>
</dbReference>
<dbReference type="InterPro" id="IPR003322">
    <property type="entry name" value="B_retro_matrix"/>
</dbReference>
<evidence type="ECO:0000313" key="2">
    <source>
        <dbReference type="EMBL" id="PKU27369.1"/>
    </source>
</evidence>